<dbReference type="FunFam" id="3.30.70.240:FF:000002">
    <property type="entry name" value="GTP-binding protein TypA"/>
    <property type="match status" value="1"/>
</dbReference>
<dbReference type="STRING" id="296587.C1E924"/>
<dbReference type="InterPro" id="IPR000640">
    <property type="entry name" value="EFG_V-like"/>
</dbReference>
<keyword evidence="3" id="KW-0648">Protein biosynthesis</keyword>
<accession>C1E924</accession>
<dbReference type="InterPro" id="IPR005225">
    <property type="entry name" value="Small_GTP-bd"/>
</dbReference>
<dbReference type="RefSeq" id="XP_002502995.1">
    <property type="nucleotide sequence ID" value="XM_002502949.1"/>
</dbReference>
<dbReference type="Pfam" id="PF03144">
    <property type="entry name" value="GTP_EFTU_D2"/>
    <property type="match status" value="1"/>
</dbReference>
<dbReference type="Gene3D" id="2.40.50.250">
    <property type="entry name" value="bipa protein"/>
    <property type="match status" value="1"/>
</dbReference>
<dbReference type="FunCoup" id="C1E924">
    <property type="interactions" value="408"/>
</dbReference>
<dbReference type="KEGG" id="mis:MICPUN_59577"/>
<dbReference type="NCBIfam" id="TIGR01394">
    <property type="entry name" value="TypA_BipA"/>
    <property type="match status" value="1"/>
</dbReference>
<dbReference type="eggNOG" id="KOG0462">
    <property type="taxonomic scope" value="Eukaryota"/>
</dbReference>
<dbReference type="InterPro" id="IPR027417">
    <property type="entry name" value="P-loop_NTPase"/>
</dbReference>
<keyword evidence="3" id="KW-0251">Elongation factor</keyword>
<dbReference type="SUPFAM" id="SSF50447">
    <property type="entry name" value="Translation proteins"/>
    <property type="match status" value="1"/>
</dbReference>
<dbReference type="InterPro" id="IPR000795">
    <property type="entry name" value="T_Tr_GTP-bd_dom"/>
</dbReference>
<dbReference type="InterPro" id="IPR031157">
    <property type="entry name" value="G_TR_CS"/>
</dbReference>
<feature type="chain" id="PRO_5002909004" evidence="1">
    <location>
        <begin position="23"/>
        <end position="711"/>
    </location>
</feature>
<dbReference type="PROSITE" id="PS51722">
    <property type="entry name" value="G_TR_2"/>
    <property type="match status" value="1"/>
</dbReference>
<dbReference type="Proteomes" id="UP000002009">
    <property type="component" value="Chromosome 6"/>
</dbReference>
<dbReference type="Gene3D" id="2.40.30.10">
    <property type="entry name" value="Translation factors"/>
    <property type="match status" value="1"/>
</dbReference>
<dbReference type="CDD" id="cd03691">
    <property type="entry name" value="BipA_TypA_II"/>
    <property type="match status" value="1"/>
</dbReference>
<dbReference type="InParanoid" id="C1E924"/>
<evidence type="ECO:0000259" key="2">
    <source>
        <dbReference type="PROSITE" id="PS51722"/>
    </source>
</evidence>
<dbReference type="CDD" id="cd03710">
    <property type="entry name" value="BipA_TypA_C"/>
    <property type="match status" value="1"/>
</dbReference>
<keyword evidence="4" id="KW-1185">Reference proteome</keyword>
<dbReference type="GO" id="GO:0005829">
    <property type="term" value="C:cytosol"/>
    <property type="evidence" value="ECO:0007669"/>
    <property type="project" value="TreeGrafter"/>
</dbReference>
<dbReference type="EMBL" id="CP001327">
    <property type="protein sequence ID" value="ACO64253.1"/>
    <property type="molecule type" value="Genomic_DNA"/>
</dbReference>
<dbReference type="GO" id="GO:0003746">
    <property type="term" value="F:translation elongation factor activity"/>
    <property type="evidence" value="ECO:0007669"/>
    <property type="project" value="UniProtKB-KW"/>
</dbReference>
<dbReference type="PANTHER" id="PTHR42908:SF8">
    <property type="entry name" value="TR-TYPE G DOMAIN-CONTAINING PROTEIN"/>
    <property type="match status" value="1"/>
</dbReference>
<dbReference type="CDD" id="cd01891">
    <property type="entry name" value="TypA_BipA"/>
    <property type="match status" value="1"/>
</dbReference>
<dbReference type="SUPFAM" id="SSF54980">
    <property type="entry name" value="EF-G C-terminal domain-like"/>
    <property type="match status" value="2"/>
</dbReference>
<dbReference type="GeneID" id="8244283"/>
<feature type="domain" description="Tr-type G" evidence="2">
    <location>
        <begin position="72"/>
        <end position="279"/>
    </location>
</feature>
<evidence type="ECO:0000256" key="1">
    <source>
        <dbReference type="SAM" id="SignalP"/>
    </source>
</evidence>
<dbReference type="PROSITE" id="PS00301">
    <property type="entry name" value="G_TR_1"/>
    <property type="match status" value="1"/>
</dbReference>
<dbReference type="SUPFAM" id="SSF52540">
    <property type="entry name" value="P-loop containing nucleoside triphosphate hydrolases"/>
    <property type="match status" value="1"/>
</dbReference>
<keyword evidence="1" id="KW-0732">Signal</keyword>
<dbReference type="InterPro" id="IPR035647">
    <property type="entry name" value="EFG_III/V"/>
</dbReference>
<dbReference type="Pfam" id="PF21018">
    <property type="entry name" value="BipA_C"/>
    <property type="match status" value="1"/>
</dbReference>
<feature type="signal peptide" evidence="1">
    <location>
        <begin position="1"/>
        <end position="22"/>
    </location>
</feature>
<dbReference type="InterPro" id="IPR047042">
    <property type="entry name" value="BipA_II"/>
</dbReference>
<dbReference type="OrthoDB" id="364892at2759"/>
<dbReference type="PRINTS" id="PR00315">
    <property type="entry name" value="ELONGATNFCT"/>
</dbReference>
<dbReference type="InterPro" id="IPR004161">
    <property type="entry name" value="EFTu-like_2"/>
</dbReference>
<dbReference type="InterPro" id="IPR047041">
    <property type="entry name" value="BipA_GTP-bd_dom"/>
</dbReference>
<name>C1E924_MICCC</name>
<dbReference type="GO" id="GO:1990904">
    <property type="term" value="C:ribonucleoprotein complex"/>
    <property type="evidence" value="ECO:0007669"/>
    <property type="project" value="TreeGrafter"/>
</dbReference>
<dbReference type="NCBIfam" id="TIGR00231">
    <property type="entry name" value="small_GTP"/>
    <property type="match status" value="1"/>
</dbReference>
<dbReference type="InterPro" id="IPR035651">
    <property type="entry name" value="BipA_V"/>
</dbReference>
<dbReference type="PANTHER" id="PTHR42908">
    <property type="entry name" value="TRANSLATION ELONGATION FACTOR-RELATED"/>
    <property type="match status" value="1"/>
</dbReference>
<evidence type="ECO:0000313" key="3">
    <source>
        <dbReference type="EMBL" id="ACO64253.1"/>
    </source>
</evidence>
<dbReference type="InterPro" id="IPR048876">
    <property type="entry name" value="BipA_C"/>
</dbReference>
<dbReference type="InterPro" id="IPR042116">
    <property type="entry name" value="TypA/BipA_C"/>
</dbReference>
<dbReference type="GO" id="GO:0003924">
    <property type="term" value="F:GTPase activity"/>
    <property type="evidence" value="ECO:0007669"/>
    <property type="project" value="InterPro"/>
</dbReference>
<dbReference type="FunFam" id="2.40.50.250:FF:000001">
    <property type="entry name" value="GTP-binding protein TypA"/>
    <property type="match status" value="1"/>
</dbReference>
<dbReference type="Gene3D" id="3.30.70.870">
    <property type="entry name" value="Elongation Factor G (Translational Gtpase), domain 3"/>
    <property type="match status" value="1"/>
</dbReference>
<dbReference type="Gene3D" id="3.40.50.300">
    <property type="entry name" value="P-loop containing nucleotide triphosphate hydrolases"/>
    <property type="match status" value="1"/>
</dbReference>
<dbReference type="InterPro" id="IPR006298">
    <property type="entry name" value="BipA"/>
</dbReference>
<dbReference type="AlphaFoldDB" id="C1E924"/>
<dbReference type="Pfam" id="PF00679">
    <property type="entry name" value="EFG_C"/>
    <property type="match status" value="1"/>
</dbReference>
<gene>
    <name evidence="3" type="ORF">MICPUN_59577</name>
</gene>
<dbReference type="OMA" id="MSMLFTI"/>
<organism evidence="3 4">
    <name type="scientific">Micromonas commoda (strain RCC299 / NOUM17 / CCMP2709)</name>
    <name type="common">Picoplanktonic green alga</name>
    <dbReference type="NCBI Taxonomy" id="296587"/>
    <lineage>
        <taxon>Eukaryota</taxon>
        <taxon>Viridiplantae</taxon>
        <taxon>Chlorophyta</taxon>
        <taxon>Mamiellophyceae</taxon>
        <taxon>Mamiellales</taxon>
        <taxon>Mamiellaceae</taxon>
        <taxon>Micromonas</taxon>
    </lineage>
</organism>
<protein>
    <submittedName>
        <fullName evidence="3">GTP binding/translation elongation factor protein</fullName>
    </submittedName>
</protein>
<proteinExistence type="predicted"/>
<dbReference type="InterPro" id="IPR009000">
    <property type="entry name" value="Transl_B-barrel_sf"/>
</dbReference>
<sequence length="711" mass="75738">MGGWARGSRAVLRGIALLSGRAFPAPAGAPAGATAAGARWSSRGMFGGGAHCRRGFAATAPAADDDHGSDENNVRNFAIIAHVDHGKTTLLDTLMRQANQDVSTERLMDNRDLERERGITISSKYTSFDYKGTTFNAVDTPGHADFGGEVERVLDMVDGCLLLVDCIEGPMAQTKFVLGKALKKGLKPIVVLNKVDRPAVTERGCAEVESKLFDLFAAMGACDEQLDFAVVYASARAGVCSDDLAAAREMCARVESTEDTSGDMSALLDALRERTPPPLGSRADPFALLVSMIEHDPFVGRLVTGRVASGEVKVGDRVKALTAAAAAAGADGAASGTPGALQRESGRVTKLFTSRGGVRHPLERAAAGDIVSVAGLSGATVTDTVCDAAVTEPLPATPIDPPTLRMTFGVNDSSLGGREGKSLTGRQIWDRLVAEAETNVALRVLQVADGGGDRFEVQGRGELHLGVLIETMRREKFELSISPPAVLFRQCEQTGRRLEPIEELTCEVEETHSGGVIEAIVQRKGEMTDMAIGAGEGGRTRMTFTCPSRGLIGFRQVFINETRGTGTLTRAFHGYEPHRGAMDRVRKGAIVSVATGVTTAYALGQLEARGTLFVGPKTEVYEGMIIGEHSREETIEVNPCKEKKLTNMRASGAEEQVRLTPPRLMSLEEAIGYVQADELIEVTPTAIRLRKAELNSSMRKSNARKAAKSAD</sequence>
<dbReference type="Pfam" id="PF00009">
    <property type="entry name" value="GTP_EFTU"/>
    <property type="match status" value="1"/>
</dbReference>
<reference evidence="3 4" key="1">
    <citation type="journal article" date="2009" name="Science">
        <title>Green evolution and dynamic adaptations revealed by genomes of the marine picoeukaryotes Micromonas.</title>
        <authorList>
            <person name="Worden A.Z."/>
            <person name="Lee J.H."/>
            <person name="Mock T."/>
            <person name="Rouze P."/>
            <person name="Simmons M.P."/>
            <person name="Aerts A.L."/>
            <person name="Allen A.E."/>
            <person name="Cuvelier M.L."/>
            <person name="Derelle E."/>
            <person name="Everett M.V."/>
            <person name="Foulon E."/>
            <person name="Grimwood J."/>
            <person name="Gundlach H."/>
            <person name="Henrissat B."/>
            <person name="Napoli C."/>
            <person name="McDonald S.M."/>
            <person name="Parker M.S."/>
            <person name="Rombauts S."/>
            <person name="Salamov A."/>
            <person name="Von Dassow P."/>
            <person name="Badger J.H."/>
            <person name="Coutinho P.M."/>
            <person name="Demir E."/>
            <person name="Dubchak I."/>
            <person name="Gentemann C."/>
            <person name="Eikrem W."/>
            <person name="Gready J.E."/>
            <person name="John U."/>
            <person name="Lanier W."/>
            <person name="Lindquist E.A."/>
            <person name="Lucas S."/>
            <person name="Mayer K.F."/>
            <person name="Moreau H."/>
            <person name="Not F."/>
            <person name="Otillar R."/>
            <person name="Panaud O."/>
            <person name="Pangilinan J."/>
            <person name="Paulsen I."/>
            <person name="Piegu B."/>
            <person name="Poliakov A."/>
            <person name="Robbens S."/>
            <person name="Schmutz J."/>
            <person name="Toulza E."/>
            <person name="Wyss T."/>
            <person name="Zelensky A."/>
            <person name="Zhou K."/>
            <person name="Armbrust E.V."/>
            <person name="Bhattacharya D."/>
            <person name="Goodenough U.W."/>
            <person name="Van de Peer Y."/>
            <person name="Grigoriev I.V."/>
        </authorList>
    </citation>
    <scope>NUCLEOTIDE SEQUENCE [LARGE SCALE GENOMIC DNA]</scope>
    <source>
        <strain evidence="4">RCC299 / NOUM17</strain>
    </source>
</reference>
<dbReference type="Gene3D" id="3.30.70.240">
    <property type="match status" value="1"/>
</dbReference>
<dbReference type="GO" id="GO:0005525">
    <property type="term" value="F:GTP binding"/>
    <property type="evidence" value="ECO:0007669"/>
    <property type="project" value="InterPro"/>
</dbReference>
<evidence type="ECO:0000313" key="4">
    <source>
        <dbReference type="Proteomes" id="UP000002009"/>
    </source>
</evidence>